<name>A0AAQ5Y612_AMPOC</name>
<dbReference type="InterPro" id="IPR002999">
    <property type="entry name" value="Tudor"/>
</dbReference>
<dbReference type="PROSITE" id="PS51644">
    <property type="entry name" value="HTH_OST"/>
    <property type="match status" value="3"/>
</dbReference>
<dbReference type="SUPFAM" id="SSF63748">
    <property type="entry name" value="Tudor/PWWP/MBT"/>
    <property type="match status" value="3"/>
</dbReference>
<dbReference type="Ensembl" id="ENSAOCT00000040279.1">
    <property type="protein sequence ID" value="ENSAOCP00000047035.1"/>
    <property type="gene ID" value="ENSAOCG00000020295.2"/>
</dbReference>
<dbReference type="PROSITE" id="PS50304">
    <property type="entry name" value="TUDOR"/>
    <property type="match status" value="2"/>
</dbReference>
<dbReference type="InterPro" id="IPR041966">
    <property type="entry name" value="LOTUS-like"/>
</dbReference>
<evidence type="ECO:0000256" key="5">
    <source>
        <dbReference type="ARBA" id="ARBA00022871"/>
    </source>
</evidence>
<comment type="subcellular location">
    <subcellularLocation>
        <location evidence="1">Cytoplasm</location>
    </subcellularLocation>
</comment>
<sequence>MADSESIKKMLRSVLQSSKSGVSISSLQSEYRTLCGEAIPLKKLGFSKLEDYLRSIPSVVRLDYRMGELKCFAAVCQETAHIAELVARQKNSKKCGPSKVINCKMRFKASNPYMLNGRRYFEEILQRRITQLLEKYCSGMWMSKLPEVYSQMFKQKLHPQVLIDIEKWTHICQVEKPPSSNRADRLIYPPLPKPPTVSVKSTSSPTASPINSSTAIVPISSCPSKPGQLATPLNPPPVPKTRVFLKERLELLSKYSGGLWAHALPKLFMDTYKMPFPEHVLDNLFQLLDICTVEYPLPHDKNRAILYNTSRADMESTDGQDNQQCSGHTLPSGLEVLSPVVPPCLVVPSEQYPSVLVTEAKSSNAVTIRYVGVNYSHLHEAMEDVMASFYSQSSMQHPLSNPTVGQLVAVRGEDGDDLARAQVIEIMDSNKVKVYYMDYGLSVETSGTNLLHLHQDFLSLPFQATNVRLAGLEAFSSHPSVLSSLDTLAVGKILLMETLKSCEQNEVPVAVLYDTSEEEDLNINSTCLKALQDKTMNNPLTVFFLFVTNVCADGIMYCQLPSRGNTRLKKLLEQTEVYFISQMTSDYLVARPFSGKFCLARYKGQWARVEITSMHDNRVMEIVFFDFGVPATVEVTDLREIPPLFLKDFTLIPPQAIKCRLAELTVPEGDWSQEAVLWLKEATLGSEDCKMKIVKLDEHKGDKLVYMYLFIGVDSQELHKSINHQLDRSKLLHKFSSGGTGNTHNTNKYSGKPQVRYISLSSSFFQLGQNMDVFVPVACHPGYFVLQPWQDLHKLVVLMGEMMLYYNQTGKTNTVTQIQKREVYAAKIDKNWHRVQVKAILANGLVSVYELDHGKHELVRSTLIRPLIEEFRQLPFQAIAAQLAGVAQQQWSEEASMLFRNHVEKRALVAQVESVHQMSEVKGELWACRLTVYLVDTTMEDRDLWIHSIMTDINGELSSAA</sequence>
<proteinExistence type="predicted"/>
<evidence type="ECO:0000259" key="7">
    <source>
        <dbReference type="PROSITE" id="PS51644"/>
    </source>
</evidence>
<keyword evidence="5" id="KW-0744">Spermatogenesis</keyword>
<evidence type="ECO:0000259" key="6">
    <source>
        <dbReference type="PROSITE" id="PS50304"/>
    </source>
</evidence>
<feature type="domain" description="HTH OST-type" evidence="7">
    <location>
        <begin position="121"/>
        <end position="191"/>
    </location>
</feature>
<dbReference type="InterPro" id="IPR025605">
    <property type="entry name" value="OST-HTH/LOTUS_dom"/>
</dbReference>
<dbReference type="Gene3D" id="3.30.420.610">
    <property type="entry name" value="LOTUS domain-like"/>
    <property type="match status" value="3"/>
</dbReference>
<accession>A0AAQ5Y612</accession>
<dbReference type="GO" id="GO:0007283">
    <property type="term" value="P:spermatogenesis"/>
    <property type="evidence" value="ECO:0007669"/>
    <property type="project" value="UniProtKB-KW"/>
</dbReference>
<dbReference type="Gene3D" id="2.30.30.140">
    <property type="match status" value="3"/>
</dbReference>
<dbReference type="PANTHER" id="PTHR22948:SF14">
    <property type="entry name" value="TUDOR DOMAIN-CONTAINING PROTEIN 7"/>
    <property type="match status" value="1"/>
</dbReference>
<dbReference type="Gene3D" id="2.40.50.90">
    <property type="match status" value="3"/>
</dbReference>
<feature type="domain" description="HTH OST-type" evidence="7">
    <location>
        <begin position="240"/>
        <end position="310"/>
    </location>
</feature>
<reference evidence="8" key="2">
    <citation type="submission" date="2025-08" db="UniProtKB">
        <authorList>
            <consortium name="Ensembl"/>
        </authorList>
    </citation>
    <scope>IDENTIFICATION</scope>
</reference>
<feature type="domain" description="Tudor" evidence="6">
    <location>
        <begin position="401"/>
        <end position="460"/>
    </location>
</feature>
<evidence type="ECO:0000256" key="4">
    <source>
        <dbReference type="ARBA" id="ARBA00022782"/>
    </source>
</evidence>
<evidence type="ECO:0008006" key="10">
    <source>
        <dbReference type="Google" id="ProtNLM"/>
    </source>
</evidence>
<dbReference type="InterPro" id="IPR050621">
    <property type="entry name" value="Tudor_domain_containing"/>
</dbReference>
<dbReference type="Proteomes" id="UP001501940">
    <property type="component" value="Chromosome 4"/>
</dbReference>
<feature type="domain" description="Tudor" evidence="6">
    <location>
        <begin position="591"/>
        <end position="648"/>
    </location>
</feature>
<protein>
    <recommendedName>
        <fullName evidence="10">Tudor domain-containing protein 7</fullName>
    </recommendedName>
</protein>
<dbReference type="GO" id="GO:0030154">
    <property type="term" value="P:cell differentiation"/>
    <property type="evidence" value="ECO:0007669"/>
    <property type="project" value="UniProtKB-KW"/>
</dbReference>
<keyword evidence="4" id="KW-0221">Differentiation</keyword>
<dbReference type="GeneTree" id="ENSGT00890000139482"/>
<dbReference type="PANTHER" id="PTHR22948">
    <property type="entry name" value="TUDOR DOMAIN CONTAINING PROTEIN"/>
    <property type="match status" value="1"/>
</dbReference>
<evidence type="ECO:0000256" key="2">
    <source>
        <dbReference type="ARBA" id="ARBA00022490"/>
    </source>
</evidence>
<dbReference type="Pfam" id="PF00567">
    <property type="entry name" value="TUDOR"/>
    <property type="match status" value="3"/>
</dbReference>
<dbReference type="GO" id="GO:0005737">
    <property type="term" value="C:cytoplasm"/>
    <property type="evidence" value="ECO:0007669"/>
    <property type="project" value="UniProtKB-SubCell"/>
</dbReference>
<feature type="domain" description="HTH OST-type" evidence="7">
    <location>
        <begin position="3"/>
        <end position="75"/>
    </location>
</feature>
<dbReference type="InterPro" id="IPR035437">
    <property type="entry name" value="SNase_OB-fold_sf"/>
</dbReference>
<evidence type="ECO:0000256" key="1">
    <source>
        <dbReference type="ARBA" id="ARBA00004496"/>
    </source>
</evidence>
<evidence type="ECO:0000313" key="8">
    <source>
        <dbReference type="Ensembl" id="ENSAOCP00000047035.1"/>
    </source>
</evidence>
<keyword evidence="3" id="KW-0677">Repeat</keyword>
<dbReference type="Pfam" id="PF12872">
    <property type="entry name" value="OST-HTH"/>
    <property type="match status" value="1"/>
</dbReference>
<organism evidence="8 9">
    <name type="scientific">Amphiprion ocellaris</name>
    <name type="common">Clown anemonefish</name>
    <dbReference type="NCBI Taxonomy" id="80972"/>
    <lineage>
        <taxon>Eukaryota</taxon>
        <taxon>Metazoa</taxon>
        <taxon>Chordata</taxon>
        <taxon>Craniata</taxon>
        <taxon>Vertebrata</taxon>
        <taxon>Euteleostomi</taxon>
        <taxon>Actinopterygii</taxon>
        <taxon>Neopterygii</taxon>
        <taxon>Teleostei</taxon>
        <taxon>Neoteleostei</taxon>
        <taxon>Acanthomorphata</taxon>
        <taxon>Ovalentaria</taxon>
        <taxon>Pomacentridae</taxon>
        <taxon>Amphiprion</taxon>
    </lineage>
</organism>
<reference evidence="8 9" key="1">
    <citation type="submission" date="2022-01" db="EMBL/GenBank/DDBJ databases">
        <title>A chromosome-scale genome assembly of the false clownfish, Amphiprion ocellaris.</title>
        <authorList>
            <person name="Ryu T."/>
        </authorList>
    </citation>
    <scope>NUCLEOTIDE SEQUENCE [LARGE SCALE GENOMIC DNA]</scope>
</reference>
<keyword evidence="2" id="KW-0963">Cytoplasm</keyword>
<evidence type="ECO:0000313" key="9">
    <source>
        <dbReference type="Proteomes" id="UP001501940"/>
    </source>
</evidence>
<dbReference type="AlphaFoldDB" id="A0AAQ5Y612"/>
<evidence type="ECO:0000256" key="3">
    <source>
        <dbReference type="ARBA" id="ARBA00022737"/>
    </source>
</evidence>
<dbReference type="SMART" id="SM00333">
    <property type="entry name" value="TUDOR"/>
    <property type="match status" value="3"/>
</dbReference>
<keyword evidence="9" id="KW-1185">Reference proteome</keyword>
<reference evidence="8" key="3">
    <citation type="submission" date="2025-09" db="UniProtKB">
        <authorList>
            <consortium name="Ensembl"/>
        </authorList>
    </citation>
    <scope>IDENTIFICATION</scope>
</reference>